<dbReference type="GO" id="GO:0009401">
    <property type="term" value="P:phosphoenolpyruvate-dependent sugar phosphotransferase system"/>
    <property type="evidence" value="ECO:0007669"/>
    <property type="project" value="InterPro"/>
</dbReference>
<gene>
    <name evidence="2" type="ORF">KSV97_01305</name>
    <name evidence="3" type="ORF">KSW06_01315</name>
</gene>
<feature type="domain" description="PTS EIIA type-4" evidence="1">
    <location>
        <begin position="1"/>
        <end position="123"/>
    </location>
</feature>
<dbReference type="GeneID" id="301323414"/>
<dbReference type="EMBL" id="JAHOEF010000004">
    <property type="protein sequence ID" value="MBV3381886.1"/>
    <property type="molecule type" value="Genomic_DNA"/>
</dbReference>
<dbReference type="Pfam" id="PF03610">
    <property type="entry name" value="EIIA-man"/>
    <property type="match status" value="1"/>
</dbReference>
<protein>
    <submittedName>
        <fullName evidence="2">PTS N-acetylglucosamine transporter subunit IIBC</fullName>
    </submittedName>
</protein>
<dbReference type="PANTHER" id="PTHR33799">
    <property type="entry name" value="PTS PERMEASE-RELATED-RELATED"/>
    <property type="match status" value="1"/>
</dbReference>
<reference evidence="2 5" key="1">
    <citation type="submission" date="2021-06" db="EMBL/GenBank/DDBJ databases">
        <title>Collection of gut derived symbiotic bacterial strains cultured from healthy donors.</title>
        <authorList>
            <person name="Lin H."/>
            <person name="Littmann E."/>
            <person name="Pamer E.G."/>
        </authorList>
    </citation>
    <scope>NUCLEOTIDE SEQUENCE</scope>
    <source>
        <strain evidence="3 5">MSK.21.70</strain>
        <strain evidence="2">MSK.21.82</strain>
    </source>
</reference>
<accession>A0AAW4MPC5</accession>
<evidence type="ECO:0000313" key="3">
    <source>
        <dbReference type="EMBL" id="MBV3391910.1"/>
    </source>
</evidence>
<proteinExistence type="predicted"/>
<keyword evidence="5" id="KW-1185">Reference proteome</keyword>
<evidence type="ECO:0000259" key="1">
    <source>
        <dbReference type="PROSITE" id="PS51096"/>
    </source>
</evidence>
<dbReference type="Proteomes" id="UP001196408">
    <property type="component" value="Unassembled WGS sequence"/>
</dbReference>
<evidence type="ECO:0000313" key="2">
    <source>
        <dbReference type="EMBL" id="MBV3381886.1"/>
    </source>
</evidence>
<evidence type="ECO:0000313" key="5">
    <source>
        <dbReference type="Proteomes" id="UP001197492"/>
    </source>
</evidence>
<comment type="caution">
    <text evidence="2">The sequence shown here is derived from an EMBL/GenBank/DDBJ whole genome shotgun (WGS) entry which is preliminary data.</text>
</comment>
<evidence type="ECO:0000313" key="4">
    <source>
        <dbReference type="Proteomes" id="UP001196408"/>
    </source>
</evidence>
<dbReference type="Proteomes" id="UP001197492">
    <property type="component" value="Unassembled WGS sequence"/>
</dbReference>
<dbReference type="EMBL" id="JAHOEL010000004">
    <property type="protein sequence ID" value="MBV3391910.1"/>
    <property type="molecule type" value="Genomic_DNA"/>
</dbReference>
<sequence>MRKIVLASHHLLADGLKDTIQYLMPTLSDIQSVSAYMDNVPVEKQLKEALGEINEDDEYIIFTDMLGGSVNQEAVKYLQYPNVYVITGMNLPIVLSVCLSLGNCEKVNEDIIRNAIDDAKSQIVYVNDVMKNMGVDEDDE</sequence>
<dbReference type="InterPro" id="IPR004701">
    <property type="entry name" value="PTS_EIIA_man-typ"/>
</dbReference>
<organism evidence="2 4">
    <name type="scientific">Catenibacterium mitsuokai</name>
    <dbReference type="NCBI Taxonomy" id="100886"/>
    <lineage>
        <taxon>Bacteria</taxon>
        <taxon>Bacillati</taxon>
        <taxon>Bacillota</taxon>
        <taxon>Erysipelotrichia</taxon>
        <taxon>Erysipelotrichales</taxon>
        <taxon>Coprobacillaceae</taxon>
        <taxon>Catenibacterium</taxon>
    </lineage>
</organism>
<dbReference type="GO" id="GO:0016020">
    <property type="term" value="C:membrane"/>
    <property type="evidence" value="ECO:0007669"/>
    <property type="project" value="InterPro"/>
</dbReference>
<dbReference type="PROSITE" id="PS51096">
    <property type="entry name" value="PTS_EIIA_TYPE_4"/>
    <property type="match status" value="1"/>
</dbReference>
<name>A0AAW4MPC5_9FIRM</name>
<dbReference type="RefSeq" id="WP_217746965.1">
    <property type="nucleotide sequence ID" value="NZ_JAHOEB010000004.1"/>
</dbReference>
<dbReference type="InterPro" id="IPR051471">
    <property type="entry name" value="Bacterial_PTS_sugar_comp"/>
</dbReference>
<dbReference type="AlphaFoldDB" id="A0AAW4MPC5"/>
<dbReference type="PANTHER" id="PTHR33799:SF1">
    <property type="entry name" value="PTS SYSTEM MANNOSE-SPECIFIC EIIAB COMPONENT-RELATED"/>
    <property type="match status" value="1"/>
</dbReference>